<dbReference type="EMBL" id="CACVKT020003356">
    <property type="protein sequence ID" value="CAC5383232.1"/>
    <property type="molecule type" value="Genomic_DNA"/>
</dbReference>
<dbReference type="AlphaFoldDB" id="A0A6J8BHJ9"/>
<feature type="compositionally biased region" description="Basic and acidic residues" evidence="1">
    <location>
        <begin position="269"/>
        <end position="281"/>
    </location>
</feature>
<dbReference type="Proteomes" id="UP000507470">
    <property type="component" value="Unassembled WGS sequence"/>
</dbReference>
<keyword evidence="3" id="KW-1185">Reference proteome</keyword>
<gene>
    <name evidence="2" type="ORF">MCOR_18996</name>
</gene>
<sequence length="780" mass="88823">MGPTFVHTHRDENSYLRFFSALDRMIQNFRYQMQAIGSDGDEATMNAIAVSFTSESFVNLLCVSHKKENIEYKLKEMKSATPAIRHIVSDIFGTNVDSMLYQKGLIDSETTSEFDSRLRDLKTTWDHLVPTFHAWFVSNESEKFKSHLIKAVTDQAQLDGHFSNNRVESTNNNVKDWVGRSGKVTLPVFNRKVEEYVTCQQQEFEMAIYANGPYDLASTHTYLRKERHIWNGLNADERKQVIKQFWKSNVQGRKLLDKFLLINEHAENRSKSDHSLPKPETRPNVSSKRGISYDDYQLQIPGISEDLPKEMFEKAEGLLQSQDSILKTPGFEGVYVRHSQKIENVEPHLVTAVKTSGKIKCNNCSVYTALKICAHSIAAGEFYGCLKKFIEWRKKEKHDVDTTNLLIGGIRSGMKGKVKKPRRGGRTPLDKSKPALVEERRPMDFPQKRLRDSNAKEQEDSNIPVKKQKQSVSVKVKWSEDETAYLKDILDKQYHNTAPDWRKVSSLLSDVFSNQRAAKSCQTHAARMKLYDVHINPGKCEAACQTDMTFGPKQKVYFMVEDSLQPDTHNQSDFLRLALVIFGEMWNKSGLVEAGTLRGECERISRKGVDTNVMNAYEEDKKYVTSYVTSNLVVAVMHFFGMETENDNPARNCPSAQESSYDLTGKFVDKYIFPVWSGESDQCTDLKGDVCDDQNDTGPCQVVKVTLANGIVLDIPMTTPALDKNKENEPDKIKDYAHYSLEVGMTFIYFLQNVKIPDRQKNAPIIENDDASISGSQHEC</sequence>
<organism evidence="2 3">
    <name type="scientific">Mytilus coruscus</name>
    <name type="common">Sea mussel</name>
    <dbReference type="NCBI Taxonomy" id="42192"/>
    <lineage>
        <taxon>Eukaryota</taxon>
        <taxon>Metazoa</taxon>
        <taxon>Spiralia</taxon>
        <taxon>Lophotrochozoa</taxon>
        <taxon>Mollusca</taxon>
        <taxon>Bivalvia</taxon>
        <taxon>Autobranchia</taxon>
        <taxon>Pteriomorphia</taxon>
        <taxon>Mytilida</taxon>
        <taxon>Mytiloidea</taxon>
        <taxon>Mytilidae</taxon>
        <taxon>Mytilinae</taxon>
        <taxon>Mytilus</taxon>
    </lineage>
</organism>
<accession>A0A6J8BHJ9</accession>
<feature type="region of interest" description="Disordered" evidence="1">
    <location>
        <begin position="269"/>
        <end position="289"/>
    </location>
</feature>
<evidence type="ECO:0000256" key="1">
    <source>
        <dbReference type="SAM" id="MobiDB-lite"/>
    </source>
</evidence>
<evidence type="ECO:0008006" key="4">
    <source>
        <dbReference type="Google" id="ProtNLM"/>
    </source>
</evidence>
<feature type="region of interest" description="Disordered" evidence="1">
    <location>
        <begin position="415"/>
        <end position="434"/>
    </location>
</feature>
<name>A0A6J8BHJ9_MYTCO</name>
<feature type="compositionally biased region" description="Basic residues" evidence="1">
    <location>
        <begin position="415"/>
        <end position="425"/>
    </location>
</feature>
<evidence type="ECO:0000313" key="2">
    <source>
        <dbReference type="EMBL" id="CAC5383232.1"/>
    </source>
</evidence>
<proteinExistence type="predicted"/>
<dbReference type="OrthoDB" id="5989494at2759"/>
<evidence type="ECO:0000313" key="3">
    <source>
        <dbReference type="Proteomes" id="UP000507470"/>
    </source>
</evidence>
<protein>
    <recommendedName>
        <fullName evidence="4">Myb-like domain-containing protein</fullName>
    </recommendedName>
</protein>
<reference evidence="2 3" key="1">
    <citation type="submission" date="2020-06" db="EMBL/GenBank/DDBJ databases">
        <authorList>
            <person name="Li R."/>
            <person name="Bekaert M."/>
        </authorList>
    </citation>
    <scope>NUCLEOTIDE SEQUENCE [LARGE SCALE GENOMIC DNA]</scope>
    <source>
        <strain evidence="3">wild</strain>
    </source>
</reference>